<protein>
    <submittedName>
        <fullName evidence="1">Uncharacterized protein</fullName>
    </submittedName>
</protein>
<gene>
    <name evidence="1" type="ORF">LCGC14_0410940</name>
</gene>
<organism evidence="1">
    <name type="scientific">marine sediment metagenome</name>
    <dbReference type="NCBI Taxonomy" id="412755"/>
    <lineage>
        <taxon>unclassified sequences</taxon>
        <taxon>metagenomes</taxon>
        <taxon>ecological metagenomes</taxon>
    </lineage>
</organism>
<dbReference type="AlphaFoldDB" id="A0A0F9W2W7"/>
<comment type="caution">
    <text evidence="1">The sequence shown here is derived from an EMBL/GenBank/DDBJ whole genome shotgun (WGS) entry which is preliminary data.</text>
</comment>
<accession>A0A0F9W2W7</accession>
<evidence type="ECO:0000313" key="1">
    <source>
        <dbReference type="EMBL" id="KKN72383.1"/>
    </source>
</evidence>
<name>A0A0F9W2W7_9ZZZZ</name>
<dbReference type="EMBL" id="LAZR01000363">
    <property type="protein sequence ID" value="KKN72383.1"/>
    <property type="molecule type" value="Genomic_DNA"/>
</dbReference>
<reference evidence="1" key="1">
    <citation type="journal article" date="2015" name="Nature">
        <title>Complex archaea that bridge the gap between prokaryotes and eukaryotes.</title>
        <authorList>
            <person name="Spang A."/>
            <person name="Saw J.H."/>
            <person name="Jorgensen S.L."/>
            <person name="Zaremba-Niedzwiedzka K."/>
            <person name="Martijn J."/>
            <person name="Lind A.E."/>
            <person name="van Eijk R."/>
            <person name="Schleper C."/>
            <person name="Guy L."/>
            <person name="Ettema T.J."/>
        </authorList>
    </citation>
    <scope>NUCLEOTIDE SEQUENCE</scope>
</reference>
<sequence length="100" mass="11321">MSAFIIDHETHNVNKTIRLLGRRKNVRACQFFGQYREDLGLCQIYVETDMNEGTLDHWLWATKSVGDYIAVCETENRDTVGTITADMVLLRQNNGNGGVA</sequence>
<proteinExistence type="predicted"/>